<reference evidence="2" key="1">
    <citation type="submission" date="2020-05" db="EMBL/GenBank/DDBJ databases">
        <authorList>
            <person name="Chiriac C."/>
            <person name="Salcher M."/>
            <person name="Ghai R."/>
            <person name="Kavagutti S V."/>
        </authorList>
    </citation>
    <scope>NUCLEOTIDE SEQUENCE</scope>
</reference>
<evidence type="ECO:0000313" key="3">
    <source>
        <dbReference type="EMBL" id="CAB5037691.1"/>
    </source>
</evidence>
<evidence type="ECO:0000313" key="2">
    <source>
        <dbReference type="EMBL" id="CAB4906508.1"/>
    </source>
</evidence>
<dbReference type="InterPro" id="IPR043519">
    <property type="entry name" value="NT_sf"/>
</dbReference>
<organism evidence="2">
    <name type="scientific">freshwater metagenome</name>
    <dbReference type="NCBI Taxonomy" id="449393"/>
    <lineage>
        <taxon>unclassified sequences</taxon>
        <taxon>metagenomes</taxon>
        <taxon>ecological metagenomes</taxon>
    </lineage>
</organism>
<dbReference type="AlphaFoldDB" id="A0A6J7GIQ0"/>
<name>A0A6J7GIQ0_9ZZZZ</name>
<sequence>MTVYMSPEQTKQLLHELASRMNDAGIQGFIRVVGGAAIALLNPARRLTVDIDALVLPLGSADSIIAELAEKYELPEDWINDAAKGFIPLVGLDEWIEVEVIGGVSISIASIDMLLAMKLYANRSTRDADDITFLLDACNITSVEHAQEIYERYHAQDVIKDSAVIRIEHWLASRN</sequence>
<gene>
    <name evidence="2" type="ORF">UFOPK3495_01298</name>
    <name evidence="3" type="ORF">UFOPK4237_00684</name>
</gene>
<protein>
    <submittedName>
        <fullName evidence="2">Unannotated protein</fullName>
    </submittedName>
</protein>
<feature type="domain" description="DUF6036" evidence="1">
    <location>
        <begin position="31"/>
        <end position="145"/>
    </location>
</feature>
<accession>A0A6J7GIQ0</accession>
<evidence type="ECO:0000259" key="1">
    <source>
        <dbReference type="Pfam" id="PF19502"/>
    </source>
</evidence>
<dbReference type="Pfam" id="PF19502">
    <property type="entry name" value="DUF6036"/>
    <property type="match status" value="1"/>
</dbReference>
<proteinExistence type="predicted"/>
<dbReference type="EMBL" id="CAFBPZ010000035">
    <property type="protein sequence ID" value="CAB5037691.1"/>
    <property type="molecule type" value="Genomic_DNA"/>
</dbReference>
<dbReference type="InterPro" id="IPR045792">
    <property type="entry name" value="DUF6036"/>
</dbReference>
<dbReference type="EMBL" id="CAFBMC010000081">
    <property type="protein sequence ID" value="CAB4906508.1"/>
    <property type="molecule type" value="Genomic_DNA"/>
</dbReference>
<dbReference type="SUPFAM" id="SSF81301">
    <property type="entry name" value="Nucleotidyltransferase"/>
    <property type="match status" value="1"/>
</dbReference>